<feature type="domain" description="Pyridoxamine 5'-phosphate oxidase N-terminal" evidence="7">
    <location>
        <begin position="75"/>
        <end position="177"/>
    </location>
</feature>
<comment type="cofactor">
    <cofactor evidence="1">
        <name>FMN</name>
        <dbReference type="ChEBI" id="CHEBI:58210"/>
    </cofactor>
</comment>
<dbReference type="InterPro" id="IPR011576">
    <property type="entry name" value="Pyridox_Oxase_N"/>
</dbReference>
<dbReference type="EMBL" id="FRBI01000009">
    <property type="protein sequence ID" value="SHM17309.1"/>
    <property type="molecule type" value="Genomic_DNA"/>
</dbReference>
<dbReference type="RefSeq" id="WP_079189772.1">
    <property type="nucleotide sequence ID" value="NZ_FRBI01000009.1"/>
</dbReference>
<evidence type="ECO:0000256" key="6">
    <source>
        <dbReference type="SAM" id="MobiDB-lite"/>
    </source>
</evidence>
<dbReference type="OrthoDB" id="9780392at2"/>
<evidence type="ECO:0000256" key="4">
    <source>
        <dbReference type="ARBA" id="ARBA00022643"/>
    </source>
</evidence>
<dbReference type="GO" id="GO:0008615">
    <property type="term" value="P:pyridoxine biosynthetic process"/>
    <property type="evidence" value="ECO:0007669"/>
    <property type="project" value="InterPro"/>
</dbReference>
<dbReference type="STRING" id="310782.SAMN05216499_10915"/>
<evidence type="ECO:0000256" key="5">
    <source>
        <dbReference type="ARBA" id="ARBA00023002"/>
    </source>
</evidence>
<proteinExistence type="inferred from homology"/>
<name>A0A1M7GN49_9ACTN</name>
<accession>A0A1M7GN49</accession>
<reference evidence="9 10" key="1">
    <citation type="submission" date="2016-11" db="EMBL/GenBank/DDBJ databases">
        <authorList>
            <person name="Jaros S."/>
            <person name="Januszkiewicz K."/>
            <person name="Wedrychowicz H."/>
        </authorList>
    </citation>
    <scope>NUCLEOTIDE SEQUENCE [LARGE SCALE GENOMIC DNA]</scope>
    <source>
        <strain evidence="9 10">CGMCC 4.2025</strain>
    </source>
</reference>
<gene>
    <name evidence="9" type="ORF">SAMN05216499_10915</name>
</gene>
<keyword evidence="10" id="KW-1185">Reference proteome</keyword>
<dbReference type="AlphaFoldDB" id="A0A1M7GN49"/>
<feature type="region of interest" description="Disordered" evidence="6">
    <location>
        <begin position="1"/>
        <end position="32"/>
    </location>
</feature>
<protein>
    <submittedName>
        <fullName evidence="9">Pyridoxamine 5'-phosphate oxidase</fullName>
    </submittedName>
</protein>
<dbReference type="PANTHER" id="PTHR10851:SF0">
    <property type="entry name" value="PYRIDOXINE-5'-PHOSPHATE OXIDASE"/>
    <property type="match status" value="1"/>
</dbReference>
<dbReference type="InterPro" id="IPR019576">
    <property type="entry name" value="Pyridoxamine_oxidase_dimer_C"/>
</dbReference>
<dbReference type="InterPro" id="IPR000659">
    <property type="entry name" value="Pyridox_Oxase"/>
</dbReference>
<evidence type="ECO:0000259" key="7">
    <source>
        <dbReference type="Pfam" id="PF01243"/>
    </source>
</evidence>
<dbReference type="Pfam" id="PF01243">
    <property type="entry name" value="PNPOx_N"/>
    <property type="match status" value="1"/>
</dbReference>
<dbReference type="GO" id="GO:0010181">
    <property type="term" value="F:FMN binding"/>
    <property type="evidence" value="ECO:0007669"/>
    <property type="project" value="InterPro"/>
</dbReference>
<evidence type="ECO:0000313" key="10">
    <source>
        <dbReference type="Proteomes" id="UP000184111"/>
    </source>
</evidence>
<sequence length="255" mass="27331">MQGRNEDEGTVRGGTADRDGDAGAVRDRTADGAADADRALLARIRAAPVLAGPLPRFDPDSAPGAPGPLFAGWLDRALTDGVPEPQIMTLSTAGADGTPSARVLILRGVDSADCAFVFAADRGSGKGQDLAARPFAALTWYWPAHGRQIRMAGPVDVLGAEAARQDFLGRSPSSRAAAFTGRISTPLSGREDYERERRAAEALVAEQPERVPAGHTVYRLRAAEAEFFQADPARFHLRLRYTRQGDGWTRTLLWP</sequence>
<evidence type="ECO:0000256" key="2">
    <source>
        <dbReference type="ARBA" id="ARBA00007301"/>
    </source>
</evidence>
<keyword evidence="5" id="KW-0560">Oxidoreductase</keyword>
<dbReference type="PANTHER" id="PTHR10851">
    <property type="entry name" value="PYRIDOXINE-5-PHOSPHATE OXIDASE"/>
    <property type="match status" value="1"/>
</dbReference>
<dbReference type="GO" id="GO:0004733">
    <property type="term" value="F:pyridoxamine phosphate oxidase activity"/>
    <property type="evidence" value="ECO:0007669"/>
    <property type="project" value="InterPro"/>
</dbReference>
<dbReference type="Pfam" id="PF10590">
    <property type="entry name" value="PNP_phzG_C"/>
    <property type="match status" value="1"/>
</dbReference>
<keyword evidence="4" id="KW-0288">FMN</keyword>
<evidence type="ECO:0000256" key="3">
    <source>
        <dbReference type="ARBA" id="ARBA00022630"/>
    </source>
</evidence>
<feature type="domain" description="Pyridoxine 5'-phosphate oxidase dimerisation C-terminal" evidence="8">
    <location>
        <begin position="216"/>
        <end position="255"/>
    </location>
</feature>
<evidence type="ECO:0000256" key="1">
    <source>
        <dbReference type="ARBA" id="ARBA00001917"/>
    </source>
</evidence>
<evidence type="ECO:0000313" key="9">
    <source>
        <dbReference type="EMBL" id="SHM17309.1"/>
    </source>
</evidence>
<evidence type="ECO:0000259" key="8">
    <source>
        <dbReference type="Pfam" id="PF10590"/>
    </source>
</evidence>
<dbReference type="InterPro" id="IPR012349">
    <property type="entry name" value="Split_barrel_FMN-bd"/>
</dbReference>
<dbReference type="Gene3D" id="2.30.110.10">
    <property type="entry name" value="Electron Transport, Fmn-binding Protein, Chain A"/>
    <property type="match status" value="1"/>
</dbReference>
<keyword evidence="3" id="KW-0285">Flavoprotein</keyword>
<dbReference type="Proteomes" id="UP000184111">
    <property type="component" value="Unassembled WGS sequence"/>
</dbReference>
<organism evidence="9 10">
    <name type="scientific">Actinacidiphila paucisporea</name>
    <dbReference type="NCBI Taxonomy" id="310782"/>
    <lineage>
        <taxon>Bacteria</taxon>
        <taxon>Bacillati</taxon>
        <taxon>Actinomycetota</taxon>
        <taxon>Actinomycetes</taxon>
        <taxon>Kitasatosporales</taxon>
        <taxon>Streptomycetaceae</taxon>
        <taxon>Actinacidiphila</taxon>
    </lineage>
</organism>
<dbReference type="SUPFAM" id="SSF50475">
    <property type="entry name" value="FMN-binding split barrel"/>
    <property type="match status" value="1"/>
</dbReference>
<comment type="similarity">
    <text evidence="2">Belongs to the pyridoxamine 5'-phosphate oxidase family.</text>
</comment>